<dbReference type="Pfam" id="PF08022">
    <property type="entry name" value="FAD_binding_8"/>
    <property type="match status" value="1"/>
</dbReference>
<dbReference type="Proteomes" id="UP000829685">
    <property type="component" value="Unassembled WGS sequence"/>
</dbReference>
<dbReference type="PROSITE" id="PS51384">
    <property type="entry name" value="FAD_FR"/>
    <property type="match status" value="1"/>
</dbReference>
<keyword evidence="5" id="KW-0406">Ion transport</keyword>
<dbReference type="GO" id="GO:0015677">
    <property type="term" value="P:copper ion import"/>
    <property type="evidence" value="ECO:0007669"/>
    <property type="project" value="TreeGrafter"/>
</dbReference>
<dbReference type="InterPro" id="IPR039261">
    <property type="entry name" value="FNR_nucleotide-bd"/>
</dbReference>
<evidence type="ECO:0000256" key="4">
    <source>
        <dbReference type="ARBA" id="ARBA00022989"/>
    </source>
</evidence>
<name>A0A9P9WJ84_9PEZI</name>
<reference evidence="11" key="1">
    <citation type="submission" date="2021-03" db="EMBL/GenBank/DDBJ databases">
        <title>Revisited historic fungal species revealed as producer of novel bioactive compounds through whole genome sequencing and comparative genomics.</title>
        <authorList>
            <person name="Vignolle G.A."/>
            <person name="Hochenegger N."/>
            <person name="Mach R.L."/>
            <person name="Mach-Aigner A.R."/>
            <person name="Javad Rahimi M."/>
            <person name="Salim K.A."/>
            <person name="Chan C.M."/>
            <person name="Lim L.B.L."/>
            <person name="Cai F."/>
            <person name="Druzhinina I.S."/>
            <person name="U'Ren J.M."/>
            <person name="Derntl C."/>
        </authorList>
    </citation>
    <scope>NUCLEOTIDE SEQUENCE</scope>
    <source>
        <strain evidence="11">TUCIM 5799</strain>
    </source>
</reference>
<dbReference type="PANTHER" id="PTHR32361:SF9">
    <property type="entry name" value="FERRIC REDUCTASE TRANSMEMBRANE COMPONENT 3-RELATED"/>
    <property type="match status" value="1"/>
</dbReference>
<evidence type="ECO:0000259" key="10">
    <source>
        <dbReference type="PROSITE" id="PS51384"/>
    </source>
</evidence>
<comment type="caution">
    <text evidence="11">The sequence shown here is derived from an EMBL/GenBank/DDBJ whole genome shotgun (WGS) entry which is preliminary data.</text>
</comment>
<evidence type="ECO:0000313" key="11">
    <source>
        <dbReference type="EMBL" id="KAI1866455.1"/>
    </source>
</evidence>
<dbReference type="CDD" id="cd06186">
    <property type="entry name" value="NOX_Duox_like_FAD_NADP"/>
    <property type="match status" value="1"/>
</dbReference>
<evidence type="ECO:0000256" key="3">
    <source>
        <dbReference type="ARBA" id="ARBA00022692"/>
    </source>
</evidence>
<feature type="transmembrane region" description="Helical" evidence="9">
    <location>
        <begin position="317"/>
        <end position="334"/>
    </location>
</feature>
<dbReference type="SFLD" id="SFLDS00052">
    <property type="entry name" value="Ferric_Reductase_Domain"/>
    <property type="match status" value="1"/>
</dbReference>
<evidence type="ECO:0000256" key="8">
    <source>
        <dbReference type="SAM" id="MobiDB-lite"/>
    </source>
</evidence>
<evidence type="ECO:0000256" key="9">
    <source>
        <dbReference type="SAM" id="Phobius"/>
    </source>
</evidence>
<feature type="transmembrane region" description="Helical" evidence="9">
    <location>
        <begin position="530"/>
        <end position="550"/>
    </location>
</feature>
<evidence type="ECO:0000256" key="5">
    <source>
        <dbReference type="ARBA" id="ARBA00023065"/>
    </source>
</evidence>
<evidence type="ECO:0000256" key="2">
    <source>
        <dbReference type="ARBA" id="ARBA00022448"/>
    </source>
</evidence>
<comment type="subcellular location">
    <subcellularLocation>
        <location evidence="1">Membrane</location>
        <topology evidence="1">Multi-pass membrane protein</topology>
    </subcellularLocation>
</comment>
<dbReference type="AlphaFoldDB" id="A0A9P9WJ84"/>
<gene>
    <name evidence="11" type="ORF">JX265_007756</name>
</gene>
<feature type="domain" description="FAD-binding FR-type" evidence="10">
    <location>
        <begin position="367"/>
        <end position="521"/>
    </location>
</feature>
<dbReference type="PANTHER" id="PTHR32361">
    <property type="entry name" value="FERRIC/CUPRIC REDUCTASE TRANSMEMBRANE COMPONENT"/>
    <property type="match status" value="1"/>
</dbReference>
<keyword evidence="2" id="KW-0813">Transport</keyword>
<dbReference type="InterPro" id="IPR013130">
    <property type="entry name" value="Fe3_Rdtase_TM_dom"/>
</dbReference>
<feature type="region of interest" description="Disordered" evidence="8">
    <location>
        <begin position="128"/>
        <end position="152"/>
    </location>
</feature>
<keyword evidence="7" id="KW-0325">Glycoprotein</keyword>
<feature type="transmembrane region" description="Helical" evidence="9">
    <location>
        <begin position="346"/>
        <end position="366"/>
    </location>
</feature>
<evidence type="ECO:0000313" key="12">
    <source>
        <dbReference type="Proteomes" id="UP000829685"/>
    </source>
</evidence>
<feature type="transmembrane region" description="Helical" evidence="9">
    <location>
        <begin position="207"/>
        <end position="226"/>
    </location>
</feature>
<dbReference type="InterPro" id="IPR013112">
    <property type="entry name" value="FAD-bd_8"/>
</dbReference>
<dbReference type="SUPFAM" id="SSF52343">
    <property type="entry name" value="Ferredoxin reductase-like, C-terminal NADP-linked domain"/>
    <property type="match status" value="1"/>
</dbReference>
<dbReference type="GO" id="GO:0000293">
    <property type="term" value="F:ferric-chelate reductase activity"/>
    <property type="evidence" value="ECO:0007669"/>
    <property type="project" value="TreeGrafter"/>
</dbReference>
<evidence type="ECO:0000256" key="7">
    <source>
        <dbReference type="ARBA" id="ARBA00023180"/>
    </source>
</evidence>
<evidence type="ECO:0000256" key="6">
    <source>
        <dbReference type="ARBA" id="ARBA00023136"/>
    </source>
</evidence>
<dbReference type="GO" id="GO:0005886">
    <property type="term" value="C:plasma membrane"/>
    <property type="evidence" value="ECO:0007669"/>
    <property type="project" value="TreeGrafter"/>
</dbReference>
<organism evidence="11 12">
    <name type="scientific">Neoarthrinium moseri</name>
    <dbReference type="NCBI Taxonomy" id="1658444"/>
    <lineage>
        <taxon>Eukaryota</taxon>
        <taxon>Fungi</taxon>
        <taxon>Dikarya</taxon>
        <taxon>Ascomycota</taxon>
        <taxon>Pezizomycotina</taxon>
        <taxon>Sordariomycetes</taxon>
        <taxon>Xylariomycetidae</taxon>
        <taxon>Amphisphaeriales</taxon>
        <taxon>Apiosporaceae</taxon>
        <taxon>Neoarthrinium</taxon>
    </lineage>
</organism>
<dbReference type="GO" id="GO:0006826">
    <property type="term" value="P:iron ion transport"/>
    <property type="evidence" value="ECO:0007669"/>
    <property type="project" value="TreeGrafter"/>
</dbReference>
<accession>A0A9P9WJ84</accession>
<keyword evidence="12" id="KW-1185">Reference proteome</keyword>
<dbReference type="SFLD" id="SFLDG01168">
    <property type="entry name" value="Ferric_reductase_subgroup_(FRE"/>
    <property type="match status" value="1"/>
</dbReference>
<sequence>MDQSTAEWANEVLKTSLRSGERTLVISDAVSALADNPGREIPIDPKKLEYLRRLIAYILDGREIAATYNYVLLVALAVFTALHWWPRFRDARRRRTFAESHANTSAANLQKRSRLAGCLEYSRGDTCGEDAPSSSSSSTLAGAQSPGRHPKITDIDLERQPLLGRDSTHAATTPISSLSRVVESWLMYQPRPIPVINRSLPSNGTSLVVLAYICVNIFFNFYQGSLKPEYSFAFTDRAGYVFIVNLPLLYLLAAKNQPFKFLTGYSYEALNIFHRRVGELMCFEAVVHFVGMLLWNLVFTPDWLRVGDLQYFMTRRLTLLGLGAFISYESLYFTSLGTFRQRWYELFLASHVFLQVAALVFLYLHFWTARPYVLASLAIFLADRIIWRLGLKSTSVCADLDILEDGNTLRLSADWDIPRRNRRVLCGFFRQNITHGWHPMDHVFITVKSLGRTHALQAHPFTIASAAPGTESDPEGPPNHAWLSLLIRAHDGFTTDLLQHARLKSTVDVRIDGPYGSVDALEMLQIRDTAVLIAGGSGIAVVFPLLWALVHSEDYYSYGREIHLLWVIHSRSHRSWMPQERLDELEKAGVHITIPEPTAEAGRPNVDAYIEAQASQAREKGLEMGLVVSGPDNLNRTARNACARAVGRGTDIQLRIEKFGW</sequence>
<evidence type="ECO:0000256" key="1">
    <source>
        <dbReference type="ARBA" id="ARBA00004141"/>
    </source>
</evidence>
<feature type="transmembrane region" description="Helical" evidence="9">
    <location>
        <begin position="238"/>
        <end position="256"/>
    </location>
</feature>
<dbReference type="InterPro" id="IPR051410">
    <property type="entry name" value="Ferric/Cupric_Reductase"/>
</dbReference>
<feature type="transmembrane region" description="Helical" evidence="9">
    <location>
        <begin position="277"/>
        <end position="297"/>
    </location>
</feature>
<dbReference type="Gene3D" id="3.40.50.80">
    <property type="entry name" value="Nucleotide-binding domain of ferredoxin-NADP reductase (FNR) module"/>
    <property type="match status" value="1"/>
</dbReference>
<dbReference type="EMBL" id="JAFIMR010000020">
    <property type="protein sequence ID" value="KAI1866455.1"/>
    <property type="molecule type" value="Genomic_DNA"/>
</dbReference>
<dbReference type="InterPro" id="IPR017927">
    <property type="entry name" value="FAD-bd_FR_type"/>
</dbReference>
<protein>
    <recommendedName>
        <fullName evidence="10">FAD-binding FR-type domain-containing protein</fullName>
    </recommendedName>
</protein>
<feature type="transmembrane region" description="Helical" evidence="9">
    <location>
        <begin position="67"/>
        <end position="85"/>
    </location>
</feature>
<keyword evidence="6 9" id="KW-0472">Membrane</keyword>
<proteinExistence type="predicted"/>
<keyword evidence="4 9" id="KW-1133">Transmembrane helix</keyword>
<dbReference type="Pfam" id="PF01794">
    <property type="entry name" value="Ferric_reduct"/>
    <property type="match status" value="1"/>
</dbReference>
<keyword evidence="3 9" id="KW-0812">Transmembrane</keyword>
<dbReference type="GO" id="GO:0006879">
    <property type="term" value="P:intracellular iron ion homeostasis"/>
    <property type="evidence" value="ECO:0007669"/>
    <property type="project" value="TreeGrafter"/>
</dbReference>